<dbReference type="SMART" id="SM00873">
    <property type="entry name" value="B3_4"/>
    <property type="match status" value="1"/>
</dbReference>
<evidence type="ECO:0000256" key="13">
    <source>
        <dbReference type="ARBA" id="ARBA00023146"/>
    </source>
</evidence>
<dbReference type="InterPro" id="IPR002547">
    <property type="entry name" value="tRNA-bd_dom"/>
</dbReference>
<keyword evidence="9 15" id="KW-0067">ATP-binding</keyword>
<evidence type="ECO:0000256" key="7">
    <source>
        <dbReference type="ARBA" id="ARBA00022723"/>
    </source>
</evidence>
<comment type="catalytic activity">
    <reaction evidence="14 15">
        <text>tRNA(Phe) + L-phenylalanine + ATP = L-phenylalanyl-tRNA(Phe) + AMP + diphosphate + H(+)</text>
        <dbReference type="Rhea" id="RHEA:19413"/>
        <dbReference type="Rhea" id="RHEA-COMP:9668"/>
        <dbReference type="Rhea" id="RHEA-COMP:9699"/>
        <dbReference type="ChEBI" id="CHEBI:15378"/>
        <dbReference type="ChEBI" id="CHEBI:30616"/>
        <dbReference type="ChEBI" id="CHEBI:33019"/>
        <dbReference type="ChEBI" id="CHEBI:58095"/>
        <dbReference type="ChEBI" id="CHEBI:78442"/>
        <dbReference type="ChEBI" id="CHEBI:78531"/>
        <dbReference type="ChEBI" id="CHEBI:456215"/>
        <dbReference type="EC" id="6.1.1.20"/>
    </reaction>
</comment>
<dbReference type="PANTHER" id="PTHR10947">
    <property type="entry name" value="PHENYLALANYL-TRNA SYNTHETASE BETA CHAIN AND LEUCINE-RICH REPEAT-CONTAINING PROTEIN 47"/>
    <property type="match status" value="1"/>
</dbReference>
<dbReference type="Pfam" id="PF03484">
    <property type="entry name" value="B5"/>
    <property type="match status" value="1"/>
</dbReference>
<feature type="domain" description="FDX-ACB" evidence="18">
    <location>
        <begin position="753"/>
        <end position="846"/>
    </location>
</feature>
<dbReference type="PANTHER" id="PTHR10947:SF0">
    <property type="entry name" value="PHENYLALANINE--TRNA LIGASE BETA SUBUNIT"/>
    <property type="match status" value="1"/>
</dbReference>
<dbReference type="CDD" id="cd00769">
    <property type="entry name" value="PheRS_beta_core"/>
    <property type="match status" value="1"/>
</dbReference>
<dbReference type="GO" id="GO:0004826">
    <property type="term" value="F:phenylalanine-tRNA ligase activity"/>
    <property type="evidence" value="ECO:0007669"/>
    <property type="project" value="UniProtKB-EC"/>
</dbReference>
<feature type="domain" description="B5" evidence="19">
    <location>
        <begin position="410"/>
        <end position="502"/>
    </location>
</feature>
<keyword evidence="5 16" id="KW-0820">tRNA-binding</keyword>
<feature type="domain" description="TRNA-binding" evidence="17">
    <location>
        <begin position="42"/>
        <end position="158"/>
    </location>
</feature>
<dbReference type="Pfam" id="PF03147">
    <property type="entry name" value="FDX-ACB"/>
    <property type="match status" value="1"/>
</dbReference>
<dbReference type="Gene3D" id="3.30.70.380">
    <property type="entry name" value="Ferrodoxin-fold anticodon-binding domain"/>
    <property type="match status" value="1"/>
</dbReference>
<evidence type="ECO:0000256" key="12">
    <source>
        <dbReference type="ARBA" id="ARBA00022917"/>
    </source>
</evidence>
<sequence length="848" mass="89608">MRVSVSWLREYVDLPADLPTGDLEQALVDLGIEVESVVDLAGTVTGQLVVGEVREIEELTGFKKPIRFCRVDVGAANGTGEPQEIVCGARNFAPGDRVVVILPGGVLPGGFAIGARKTYGHNSAGMICSAKELGLGDDHSGIIVLGPDVTAKPGDDARPVVGLDDVVLDLEITPDRGYALSLRGLARELSHAFDVPLRDPALAPAPGGTETPAYPVEVRDTVGCDRFTARLVRGVDPTAPTPSWMQQRLVTAGIRSISLPVDITNYVMLELGQPMHAFDADRIAGPLVVRRADAGEKLTTLDGVNRVLTADDMVICDDTGPISLAAVMGGETSEVVASTTTVLFEAAHWDPAMVGRTARRHKLFSEAAKRWERGVDPAVALVALERAVRLLTEHGGGTPSAEILDIDHVRPRTPISLPADLPTRRVGVEYPPARVVALLERVGCTVAQGADRLSEDPGAVGVASGVGTVLSVTPPTWRPDLTDPADLVEEVVRLDGYDRVPSVLPTAPPGRGLTPRQRRRRAVAGSLAERGYVEVLAHPFVSPELADQLGLPADDPRRPAVRLANPLSEEEPLLRTTLLGPLLGILKRNLGRGHRDLALYEIGAVFHPRVGAGSPPAMGVDRRPTDAEFAAADAVVPAQPVHVAVVLSGDLDPAGWWGAGRPAGWADAIEAARDVLAAAGIPDERVEVRATEYAPWHPGRCAELRVDDSVVGHAGELHPVVVAALELPRRTCAMELNLDALPPTPVTSAPTVSGFPPALIDVALVVDESVPAEQVRRALEAGAGELLEDVRLFDVYSGAQLGAGRRSLAYKLTFRAPDRTLTVEEAVAARDAAVAVAAERLGATLRGA</sequence>
<dbReference type="CDD" id="cd02796">
    <property type="entry name" value="tRNA_bind_bactPheRS"/>
    <property type="match status" value="1"/>
</dbReference>
<dbReference type="InterPro" id="IPR005146">
    <property type="entry name" value="B3/B4_tRNA-bd"/>
</dbReference>
<comment type="caution">
    <text evidence="20">The sequence shown here is derived from an EMBL/GenBank/DDBJ whole genome shotgun (WGS) entry which is preliminary data.</text>
</comment>
<organism evidence="20 21">
    <name type="scientific">Micromonospora trifolii</name>
    <dbReference type="NCBI Taxonomy" id="2911208"/>
    <lineage>
        <taxon>Bacteria</taxon>
        <taxon>Bacillati</taxon>
        <taxon>Actinomycetota</taxon>
        <taxon>Actinomycetes</taxon>
        <taxon>Micromonosporales</taxon>
        <taxon>Micromonosporaceae</taxon>
        <taxon>Micromonospora</taxon>
    </lineage>
</organism>
<reference evidence="20 21" key="1">
    <citation type="submission" date="2022-01" db="EMBL/GenBank/DDBJ databases">
        <authorList>
            <person name="Riesco R."/>
            <person name="Trujillo M.E."/>
        </authorList>
    </citation>
    <scope>NUCLEOTIDE SEQUENCE [LARGE SCALE GENOMIC DNA]</scope>
    <source>
        <strain evidence="20 21">NIE79</strain>
    </source>
</reference>
<keyword evidence="11 16" id="KW-0694">RNA-binding</keyword>
<comment type="similarity">
    <text evidence="2 15">Belongs to the phenylalanyl-tRNA synthetase beta subunit family. Type 1 subfamily.</text>
</comment>
<keyword evidence="12 15" id="KW-0648">Protein biosynthesis</keyword>
<evidence type="ECO:0000256" key="3">
    <source>
        <dbReference type="ARBA" id="ARBA00011209"/>
    </source>
</evidence>
<dbReference type="PROSITE" id="PS51483">
    <property type="entry name" value="B5"/>
    <property type="match status" value="1"/>
</dbReference>
<dbReference type="SUPFAM" id="SSF50249">
    <property type="entry name" value="Nucleic acid-binding proteins"/>
    <property type="match status" value="1"/>
</dbReference>
<evidence type="ECO:0000256" key="10">
    <source>
        <dbReference type="ARBA" id="ARBA00022842"/>
    </source>
</evidence>
<dbReference type="NCBIfam" id="TIGR00472">
    <property type="entry name" value="pheT_bact"/>
    <property type="match status" value="1"/>
</dbReference>
<dbReference type="SMART" id="SM00874">
    <property type="entry name" value="B5"/>
    <property type="match status" value="1"/>
</dbReference>
<evidence type="ECO:0000256" key="2">
    <source>
        <dbReference type="ARBA" id="ARBA00008653"/>
    </source>
</evidence>
<protein>
    <recommendedName>
        <fullName evidence="15">Phenylalanine--tRNA ligase beta subunit</fullName>
        <ecNumber evidence="15">6.1.1.20</ecNumber>
    </recommendedName>
    <alternativeName>
        <fullName evidence="15">Phenylalanyl-tRNA synthetase beta subunit</fullName>
        <shortName evidence="15">PheRS</shortName>
    </alternativeName>
</protein>
<evidence type="ECO:0000259" key="18">
    <source>
        <dbReference type="PROSITE" id="PS51447"/>
    </source>
</evidence>
<evidence type="ECO:0000259" key="19">
    <source>
        <dbReference type="PROSITE" id="PS51483"/>
    </source>
</evidence>
<dbReference type="InterPro" id="IPR012340">
    <property type="entry name" value="NA-bd_OB-fold"/>
</dbReference>
<evidence type="ECO:0000256" key="11">
    <source>
        <dbReference type="ARBA" id="ARBA00022884"/>
    </source>
</evidence>
<dbReference type="InterPro" id="IPR041616">
    <property type="entry name" value="PheRS_beta_core"/>
</dbReference>
<dbReference type="PROSITE" id="PS51447">
    <property type="entry name" value="FDX_ACB"/>
    <property type="match status" value="1"/>
</dbReference>
<comment type="cofactor">
    <cofactor evidence="15">
        <name>Mg(2+)</name>
        <dbReference type="ChEBI" id="CHEBI:18420"/>
    </cofactor>
    <text evidence="15">Binds 2 magnesium ions per tetramer.</text>
</comment>
<keyword evidence="8 15" id="KW-0547">Nucleotide-binding</keyword>
<dbReference type="Pfam" id="PF17759">
    <property type="entry name" value="tRNA_synthFbeta"/>
    <property type="match status" value="1"/>
</dbReference>
<comment type="subcellular location">
    <subcellularLocation>
        <location evidence="1 15">Cytoplasm</location>
    </subcellularLocation>
</comment>
<dbReference type="Proteomes" id="UP001201629">
    <property type="component" value="Unassembled WGS sequence"/>
</dbReference>
<keyword evidence="21" id="KW-1185">Reference proteome</keyword>
<evidence type="ECO:0000313" key="21">
    <source>
        <dbReference type="Proteomes" id="UP001201629"/>
    </source>
</evidence>
<dbReference type="InterPro" id="IPR036690">
    <property type="entry name" value="Fdx_antiC-bd_sf"/>
</dbReference>
<dbReference type="Pfam" id="PF01588">
    <property type="entry name" value="tRNA_bind"/>
    <property type="match status" value="1"/>
</dbReference>
<dbReference type="InterPro" id="IPR033714">
    <property type="entry name" value="tRNA_bind_bactPheRS"/>
</dbReference>
<dbReference type="EC" id="6.1.1.20" evidence="15"/>
<dbReference type="SUPFAM" id="SSF46955">
    <property type="entry name" value="Putative DNA-binding domain"/>
    <property type="match status" value="1"/>
</dbReference>
<comment type="subunit">
    <text evidence="3 15">Tetramer of two alpha and two beta subunits.</text>
</comment>
<evidence type="ECO:0000256" key="16">
    <source>
        <dbReference type="PROSITE-ProRule" id="PRU00209"/>
    </source>
</evidence>
<keyword evidence="10 15" id="KW-0460">Magnesium</keyword>
<dbReference type="SUPFAM" id="SSF56037">
    <property type="entry name" value="PheT/TilS domain"/>
    <property type="match status" value="1"/>
</dbReference>
<dbReference type="RefSeq" id="WP_238679560.1">
    <property type="nucleotide sequence ID" value="NZ_JAKKFD010000025.1"/>
</dbReference>
<evidence type="ECO:0000256" key="14">
    <source>
        <dbReference type="ARBA" id="ARBA00049255"/>
    </source>
</evidence>
<evidence type="ECO:0000256" key="4">
    <source>
        <dbReference type="ARBA" id="ARBA00022490"/>
    </source>
</evidence>
<dbReference type="InterPro" id="IPR045060">
    <property type="entry name" value="Phe-tRNA-ligase_IIc_bsu"/>
</dbReference>
<evidence type="ECO:0000256" key="9">
    <source>
        <dbReference type="ARBA" id="ARBA00022840"/>
    </source>
</evidence>
<evidence type="ECO:0000256" key="5">
    <source>
        <dbReference type="ARBA" id="ARBA00022555"/>
    </source>
</evidence>
<dbReference type="InterPro" id="IPR045864">
    <property type="entry name" value="aa-tRNA-synth_II/BPL/LPL"/>
</dbReference>
<dbReference type="Gene3D" id="3.50.40.10">
    <property type="entry name" value="Phenylalanyl-trna Synthetase, Chain B, domain 3"/>
    <property type="match status" value="1"/>
</dbReference>
<dbReference type="Gene3D" id="3.30.930.10">
    <property type="entry name" value="Bira Bifunctional Protein, Domain 2"/>
    <property type="match status" value="1"/>
</dbReference>
<feature type="binding site" evidence="15">
    <location>
        <position position="490"/>
    </location>
    <ligand>
        <name>Mg(2+)</name>
        <dbReference type="ChEBI" id="CHEBI:18420"/>
        <note>shared with alpha subunit</note>
    </ligand>
</feature>
<dbReference type="Gene3D" id="3.30.56.10">
    <property type="match status" value="2"/>
</dbReference>
<name>A0ABS9N413_9ACTN</name>
<evidence type="ECO:0000256" key="6">
    <source>
        <dbReference type="ARBA" id="ARBA00022598"/>
    </source>
</evidence>
<dbReference type="InterPro" id="IPR005147">
    <property type="entry name" value="tRNA_synthase_B5-dom"/>
</dbReference>
<feature type="binding site" evidence="15">
    <location>
        <position position="480"/>
    </location>
    <ligand>
        <name>Mg(2+)</name>
        <dbReference type="ChEBI" id="CHEBI:18420"/>
        <note>shared with alpha subunit</note>
    </ligand>
</feature>
<keyword evidence="4 15" id="KW-0963">Cytoplasm</keyword>
<dbReference type="HAMAP" id="MF_00283">
    <property type="entry name" value="Phe_tRNA_synth_beta1"/>
    <property type="match status" value="1"/>
</dbReference>
<evidence type="ECO:0000256" key="1">
    <source>
        <dbReference type="ARBA" id="ARBA00004496"/>
    </source>
</evidence>
<dbReference type="PROSITE" id="PS50886">
    <property type="entry name" value="TRBD"/>
    <property type="match status" value="1"/>
</dbReference>
<dbReference type="Pfam" id="PF03483">
    <property type="entry name" value="B3_4"/>
    <property type="match status" value="1"/>
</dbReference>
<feature type="binding site" evidence="15">
    <location>
        <position position="486"/>
    </location>
    <ligand>
        <name>Mg(2+)</name>
        <dbReference type="ChEBI" id="CHEBI:18420"/>
        <note>shared with alpha subunit</note>
    </ligand>
</feature>
<keyword evidence="6 15" id="KW-0436">Ligase</keyword>
<dbReference type="SUPFAM" id="SSF55681">
    <property type="entry name" value="Class II aaRS and biotin synthetases"/>
    <property type="match status" value="1"/>
</dbReference>
<proteinExistence type="inferred from homology"/>
<dbReference type="InterPro" id="IPR009061">
    <property type="entry name" value="DNA-bd_dom_put_sf"/>
</dbReference>
<evidence type="ECO:0000256" key="8">
    <source>
        <dbReference type="ARBA" id="ARBA00022741"/>
    </source>
</evidence>
<dbReference type="Gene3D" id="2.40.50.140">
    <property type="entry name" value="Nucleic acid-binding proteins"/>
    <property type="match status" value="1"/>
</dbReference>
<dbReference type="InterPro" id="IPR005121">
    <property type="entry name" value="Fdx_antiC-bd"/>
</dbReference>
<evidence type="ECO:0000256" key="15">
    <source>
        <dbReference type="HAMAP-Rule" id="MF_00283"/>
    </source>
</evidence>
<dbReference type="SUPFAM" id="SSF54991">
    <property type="entry name" value="Anticodon-binding domain of PheRS"/>
    <property type="match status" value="1"/>
</dbReference>
<dbReference type="InterPro" id="IPR020825">
    <property type="entry name" value="Phe-tRNA_synthase-like_B3/B4"/>
</dbReference>
<dbReference type="InterPro" id="IPR004532">
    <property type="entry name" value="Phe-tRNA-ligase_IIc_bsu_bact"/>
</dbReference>
<dbReference type="EMBL" id="JAKKFD010000025">
    <property type="protein sequence ID" value="MCG5444463.1"/>
    <property type="molecule type" value="Genomic_DNA"/>
</dbReference>
<feature type="binding site" evidence="15">
    <location>
        <position position="489"/>
    </location>
    <ligand>
        <name>Mg(2+)</name>
        <dbReference type="ChEBI" id="CHEBI:18420"/>
        <note>shared with alpha subunit</note>
    </ligand>
</feature>
<dbReference type="SMART" id="SM00896">
    <property type="entry name" value="FDX-ACB"/>
    <property type="match status" value="1"/>
</dbReference>
<accession>A0ABS9N413</accession>
<evidence type="ECO:0000313" key="20">
    <source>
        <dbReference type="EMBL" id="MCG5444463.1"/>
    </source>
</evidence>
<evidence type="ECO:0000259" key="17">
    <source>
        <dbReference type="PROSITE" id="PS50886"/>
    </source>
</evidence>
<gene>
    <name evidence="15 20" type="primary">pheT</name>
    <name evidence="20" type="ORF">NIE79_002617</name>
</gene>
<keyword evidence="13 15" id="KW-0030">Aminoacyl-tRNA synthetase</keyword>
<keyword evidence="7 15" id="KW-0479">Metal-binding</keyword>